<protein>
    <submittedName>
        <fullName evidence="2">Uncharacterized protein</fullName>
    </submittedName>
</protein>
<dbReference type="EMBL" id="BQXS01012559">
    <property type="protein sequence ID" value="GKT25014.1"/>
    <property type="molecule type" value="Genomic_DNA"/>
</dbReference>
<evidence type="ECO:0000313" key="2">
    <source>
        <dbReference type="EMBL" id="GKT25014.1"/>
    </source>
</evidence>
<gene>
    <name evidence="2" type="ORF">ADUPG1_012910</name>
</gene>
<feature type="region of interest" description="Disordered" evidence="1">
    <location>
        <begin position="225"/>
        <end position="246"/>
    </location>
</feature>
<keyword evidence="3" id="KW-1185">Reference proteome</keyword>
<name>A0ABQ5K135_9EUKA</name>
<organism evidence="2 3">
    <name type="scientific">Aduncisulcus paluster</name>
    <dbReference type="NCBI Taxonomy" id="2918883"/>
    <lineage>
        <taxon>Eukaryota</taxon>
        <taxon>Metamonada</taxon>
        <taxon>Carpediemonas-like organisms</taxon>
        <taxon>Aduncisulcus</taxon>
    </lineage>
</organism>
<evidence type="ECO:0000256" key="1">
    <source>
        <dbReference type="SAM" id="MobiDB-lite"/>
    </source>
</evidence>
<dbReference type="Proteomes" id="UP001057375">
    <property type="component" value="Unassembled WGS sequence"/>
</dbReference>
<sequence>MAFSQVSICITSGTWCTVASKDRDGAWSVVPFDTIEEALGVPRSRSFVLLIPLQWELLCHNATSSIALPLQDASMSLNSLLMFTIDILMERAVPSPRMVATPSTKISRQHEEQGFKALLDPFFSPAAELGENASPPILADLAPFPSYFLRSEDLASIIPSLISKNSAVYSFQFSLMNGSSLLAILNIHIAFALTILCASKYPSSKTFLFKMWKDLSQRGRCIKEEEEEQGMCSTRRDDTKTSSSSPRFPEFHMQEVWNLVCGGTKPQSTVMERSGG</sequence>
<reference evidence="2" key="1">
    <citation type="submission" date="2022-03" db="EMBL/GenBank/DDBJ databases">
        <title>Draft genome sequence of Aduncisulcus paluster, a free-living microaerophilic Fornicata.</title>
        <authorList>
            <person name="Yuyama I."/>
            <person name="Kume K."/>
            <person name="Tamura T."/>
            <person name="Inagaki Y."/>
            <person name="Hashimoto T."/>
        </authorList>
    </citation>
    <scope>NUCLEOTIDE SEQUENCE</scope>
    <source>
        <strain evidence="2">NY0171</strain>
    </source>
</reference>
<evidence type="ECO:0000313" key="3">
    <source>
        <dbReference type="Proteomes" id="UP001057375"/>
    </source>
</evidence>
<accession>A0ABQ5K135</accession>
<comment type="caution">
    <text evidence="2">The sequence shown here is derived from an EMBL/GenBank/DDBJ whole genome shotgun (WGS) entry which is preliminary data.</text>
</comment>
<proteinExistence type="predicted"/>